<keyword evidence="3" id="KW-0813">Transport</keyword>
<protein>
    <recommendedName>
        <fullName evidence="9">ABC transporter domain-containing protein</fullName>
    </recommendedName>
</protein>
<feature type="domain" description="ABC transporter" evidence="9">
    <location>
        <begin position="330"/>
        <end position="571"/>
    </location>
</feature>
<dbReference type="InterPro" id="IPR050352">
    <property type="entry name" value="ABCG_transporters"/>
</dbReference>
<dbReference type="Pfam" id="PF00005">
    <property type="entry name" value="ABC_tran"/>
    <property type="match status" value="1"/>
</dbReference>
<dbReference type="EMBL" id="OU963867">
    <property type="protein sequence ID" value="CAH0391653.1"/>
    <property type="molecule type" value="Genomic_DNA"/>
</dbReference>
<dbReference type="InterPro" id="IPR013525">
    <property type="entry name" value="ABC2_TM"/>
</dbReference>
<evidence type="ECO:0000256" key="4">
    <source>
        <dbReference type="ARBA" id="ARBA00022692"/>
    </source>
</evidence>
<proteinExistence type="inferred from homology"/>
<keyword evidence="5 8" id="KW-1133">Transmembrane helix</keyword>
<dbReference type="InterPro" id="IPR003439">
    <property type="entry name" value="ABC_transporter-like_ATP-bd"/>
</dbReference>
<accession>A0A9P0AIV4</accession>
<feature type="region of interest" description="Disordered" evidence="7">
    <location>
        <begin position="135"/>
        <end position="208"/>
    </location>
</feature>
<evidence type="ECO:0000256" key="8">
    <source>
        <dbReference type="SAM" id="Phobius"/>
    </source>
</evidence>
<keyword evidence="11" id="KW-1185">Reference proteome</keyword>
<dbReference type="GO" id="GO:0005524">
    <property type="term" value="F:ATP binding"/>
    <property type="evidence" value="ECO:0007669"/>
    <property type="project" value="InterPro"/>
</dbReference>
<feature type="region of interest" description="Disordered" evidence="7">
    <location>
        <begin position="1"/>
        <end position="53"/>
    </location>
</feature>
<gene>
    <name evidence="10" type="ORF">BEMITA_LOCUS10251</name>
</gene>
<dbReference type="PANTHER" id="PTHR48041">
    <property type="entry name" value="ABC TRANSPORTER G FAMILY MEMBER 28"/>
    <property type="match status" value="1"/>
</dbReference>
<feature type="transmembrane region" description="Helical" evidence="8">
    <location>
        <begin position="689"/>
        <end position="712"/>
    </location>
</feature>
<feature type="transmembrane region" description="Helical" evidence="8">
    <location>
        <begin position="919"/>
        <end position="940"/>
    </location>
</feature>
<keyword evidence="4 8" id="KW-0812">Transmembrane</keyword>
<feature type="transmembrane region" description="Helical" evidence="8">
    <location>
        <begin position="732"/>
        <end position="757"/>
    </location>
</feature>
<evidence type="ECO:0000256" key="6">
    <source>
        <dbReference type="ARBA" id="ARBA00023136"/>
    </source>
</evidence>
<name>A0A9P0AIV4_BEMTA</name>
<feature type="transmembrane region" description="Helical" evidence="8">
    <location>
        <begin position="655"/>
        <end position="677"/>
    </location>
</feature>
<organism evidence="10 11">
    <name type="scientific">Bemisia tabaci</name>
    <name type="common">Sweetpotato whitefly</name>
    <name type="synonym">Aleurodes tabaci</name>
    <dbReference type="NCBI Taxonomy" id="7038"/>
    <lineage>
        <taxon>Eukaryota</taxon>
        <taxon>Metazoa</taxon>
        <taxon>Ecdysozoa</taxon>
        <taxon>Arthropoda</taxon>
        <taxon>Hexapoda</taxon>
        <taxon>Insecta</taxon>
        <taxon>Pterygota</taxon>
        <taxon>Neoptera</taxon>
        <taxon>Paraneoptera</taxon>
        <taxon>Hemiptera</taxon>
        <taxon>Sternorrhyncha</taxon>
        <taxon>Aleyrodoidea</taxon>
        <taxon>Aleyrodidae</taxon>
        <taxon>Aleyrodinae</taxon>
        <taxon>Bemisia</taxon>
    </lineage>
</organism>
<evidence type="ECO:0000256" key="7">
    <source>
        <dbReference type="SAM" id="MobiDB-lite"/>
    </source>
</evidence>
<evidence type="ECO:0000313" key="10">
    <source>
        <dbReference type="EMBL" id="CAH0391653.1"/>
    </source>
</evidence>
<dbReference type="Proteomes" id="UP001152759">
    <property type="component" value="Chromosome 6"/>
</dbReference>
<sequence length="952" mass="106150">MWEMERRYSVPSNDTGLVDSSSATARSAPHSHQKTPSLSPTILGPLPPSTAASASASEDLHAWSIYRQNLNSDFTDSALGSSEKSPLPYGNFQLRESTVQSILSHPRYGPKSPLGSNMYTYLKFGLPRVLPPNAVAGGPRAGSRAPRDGSSGYNSSDEGGGPGGRSGRHHSHYGPSHQSQSYYLRTRSDPDFRNTPYHGPVMRRGPMVGPVEYKGVRQKSMSEANLLSAEAVMRHQHHNIGMVGMERRPQHRRSVHDLRAVSEMEHHIHPQHADFLHRRPASVAVPNIGPHRSSSASILSGGGYVPQFEPDIMSFQVTRPNMYSGQYPHLQVRGLDVLLNKNEALLQGISFEVRAGELLSVMATSAEEGTAFLDSLAGRCKCRANHILLNGQSVSIEVLKQRITYVRSKTFLSPDFNVAQTLTFYSKLRRPPRVTGIKYSLTEKMELLIEELGLTQVLNTKVSSLTSSEIQRLNLACHLLSDSEILLLDQPTQVMDIFDTFFLVEFLRQWASGGSTGMMGRIIILTLHPPTYEIFTMVSRVLLISSGRMMYSGRRRDLLPYFATADYPCPAFKNPSDYYLDLVTLDDLSAEAMLESSQRIEQLSELFKRRQEPLTDPGPLQALPGKTRRAGIFSQASAIVFRQMVYSQPSSLLDWLSYLLLAIVLSLIIGAVFWNLPQTDPQLTLNDRLGFHHTIFCVGSLPLLLLLAVARSHGHDRAAVESDVEAGLYSRFIYIFVALLCGLPTSLVIWLAYIIPAYAMTGDMQGNEIYFYILYMLLHLSGTQAFVTMLGYALPNCISVAILSSILLIVLSLVNGFSIHLNDLHGDLQQSPWFNYFDYVGLLSTSRWIMPVFLQQELSTETLVLNAANLVCRNKQVQHQDIIVQLPCPAPNGTAALQFYGYLSAKDYNPFHITSWQPYYAPAGFYIVSIVISIFLYVLVGKHCYKYKSIRR</sequence>
<dbReference type="KEGG" id="btab:109042957"/>
<evidence type="ECO:0000256" key="5">
    <source>
        <dbReference type="ARBA" id="ARBA00022989"/>
    </source>
</evidence>
<dbReference type="AlphaFoldDB" id="A0A9P0AIV4"/>
<dbReference type="PROSITE" id="PS50893">
    <property type="entry name" value="ABC_TRANSPORTER_2"/>
    <property type="match status" value="1"/>
</dbReference>
<dbReference type="GO" id="GO:0016887">
    <property type="term" value="F:ATP hydrolysis activity"/>
    <property type="evidence" value="ECO:0007669"/>
    <property type="project" value="InterPro"/>
</dbReference>
<keyword evidence="6 8" id="KW-0472">Membrane</keyword>
<evidence type="ECO:0000256" key="1">
    <source>
        <dbReference type="ARBA" id="ARBA00004141"/>
    </source>
</evidence>
<evidence type="ECO:0000256" key="2">
    <source>
        <dbReference type="ARBA" id="ARBA00005814"/>
    </source>
</evidence>
<dbReference type="InterPro" id="IPR027417">
    <property type="entry name" value="P-loop_NTPase"/>
</dbReference>
<dbReference type="SUPFAM" id="SSF52540">
    <property type="entry name" value="P-loop containing nucleoside triphosphate hydrolases"/>
    <property type="match status" value="1"/>
</dbReference>
<feature type="transmembrane region" description="Helical" evidence="8">
    <location>
        <begin position="800"/>
        <end position="821"/>
    </location>
</feature>
<dbReference type="PANTHER" id="PTHR48041:SF89">
    <property type="entry name" value="FI03229P"/>
    <property type="match status" value="1"/>
</dbReference>
<evidence type="ECO:0000256" key="3">
    <source>
        <dbReference type="ARBA" id="ARBA00022448"/>
    </source>
</evidence>
<evidence type="ECO:0000313" key="11">
    <source>
        <dbReference type="Proteomes" id="UP001152759"/>
    </source>
</evidence>
<evidence type="ECO:0000259" key="9">
    <source>
        <dbReference type="PROSITE" id="PS50893"/>
    </source>
</evidence>
<dbReference type="Gene3D" id="3.40.50.300">
    <property type="entry name" value="P-loop containing nucleotide triphosphate hydrolases"/>
    <property type="match status" value="1"/>
</dbReference>
<comment type="subcellular location">
    <subcellularLocation>
        <location evidence="1">Membrane</location>
        <topology evidence="1">Multi-pass membrane protein</topology>
    </subcellularLocation>
</comment>
<feature type="transmembrane region" description="Helical" evidence="8">
    <location>
        <begin position="769"/>
        <end position="794"/>
    </location>
</feature>
<dbReference type="Pfam" id="PF01061">
    <property type="entry name" value="ABC2_membrane"/>
    <property type="match status" value="1"/>
</dbReference>
<reference evidence="10" key="1">
    <citation type="submission" date="2021-12" db="EMBL/GenBank/DDBJ databases">
        <authorList>
            <person name="King R."/>
        </authorList>
    </citation>
    <scope>NUCLEOTIDE SEQUENCE</scope>
</reference>
<dbReference type="GO" id="GO:0140359">
    <property type="term" value="F:ABC-type transporter activity"/>
    <property type="evidence" value="ECO:0007669"/>
    <property type="project" value="InterPro"/>
</dbReference>
<dbReference type="GO" id="GO:0005886">
    <property type="term" value="C:plasma membrane"/>
    <property type="evidence" value="ECO:0007669"/>
    <property type="project" value="TreeGrafter"/>
</dbReference>
<feature type="compositionally biased region" description="Polar residues" evidence="7">
    <location>
        <begin position="10"/>
        <end position="25"/>
    </location>
</feature>
<comment type="similarity">
    <text evidence="2">Belongs to the ABC transporter superfamily. ABCG family. Eye pigment precursor importer (TC 3.A.1.204) subfamily.</text>
</comment>